<comment type="caution">
    <text evidence="1">The sequence shown here is derived from an EMBL/GenBank/DDBJ whole genome shotgun (WGS) entry which is preliminary data.</text>
</comment>
<dbReference type="AlphaFoldDB" id="A0A2P5EZ36"/>
<name>A0A2P5EZ36_TREOI</name>
<keyword evidence="2" id="KW-1185">Reference proteome</keyword>
<dbReference type="EMBL" id="JXTC01000080">
    <property type="protein sequence ID" value="PON90798.1"/>
    <property type="molecule type" value="Genomic_DNA"/>
</dbReference>
<evidence type="ECO:0000313" key="1">
    <source>
        <dbReference type="EMBL" id="PON90798.1"/>
    </source>
</evidence>
<reference evidence="2" key="1">
    <citation type="submission" date="2016-06" db="EMBL/GenBank/DDBJ databases">
        <title>Parallel loss of symbiosis genes in relatives of nitrogen-fixing non-legume Parasponia.</title>
        <authorList>
            <person name="Van Velzen R."/>
            <person name="Holmer R."/>
            <person name="Bu F."/>
            <person name="Rutten L."/>
            <person name="Van Zeijl A."/>
            <person name="Liu W."/>
            <person name="Santuari L."/>
            <person name="Cao Q."/>
            <person name="Sharma T."/>
            <person name="Shen D."/>
            <person name="Roswanjaya Y."/>
            <person name="Wardhani T."/>
            <person name="Kalhor M.S."/>
            <person name="Jansen J."/>
            <person name="Van den Hoogen J."/>
            <person name="Gungor B."/>
            <person name="Hartog M."/>
            <person name="Hontelez J."/>
            <person name="Verver J."/>
            <person name="Yang W.-C."/>
            <person name="Schijlen E."/>
            <person name="Repin R."/>
            <person name="Schilthuizen M."/>
            <person name="Schranz E."/>
            <person name="Heidstra R."/>
            <person name="Miyata K."/>
            <person name="Fedorova E."/>
            <person name="Kohlen W."/>
            <person name="Bisseling T."/>
            <person name="Smit S."/>
            <person name="Geurts R."/>
        </authorList>
    </citation>
    <scope>NUCLEOTIDE SEQUENCE [LARGE SCALE GENOMIC DNA]</scope>
    <source>
        <strain evidence="2">cv. RG33-2</strain>
    </source>
</reference>
<evidence type="ECO:0000313" key="2">
    <source>
        <dbReference type="Proteomes" id="UP000237000"/>
    </source>
</evidence>
<protein>
    <submittedName>
        <fullName evidence="1">Uncharacterized protein</fullName>
    </submittedName>
</protein>
<dbReference type="InParanoid" id="A0A2P5EZ36"/>
<accession>A0A2P5EZ36</accession>
<gene>
    <name evidence="1" type="ORF">TorRG33x02_134360</name>
</gene>
<dbReference type="Proteomes" id="UP000237000">
    <property type="component" value="Unassembled WGS sequence"/>
</dbReference>
<organism evidence="1 2">
    <name type="scientific">Trema orientale</name>
    <name type="common">Charcoal tree</name>
    <name type="synonym">Celtis orientalis</name>
    <dbReference type="NCBI Taxonomy" id="63057"/>
    <lineage>
        <taxon>Eukaryota</taxon>
        <taxon>Viridiplantae</taxon>
        <taxon>Streptophyta</taxon>
        <taxon>Embryophyta</taxon>
        <taxon>Tracheophyta</taxon>
        <taxon>Spermatophyta</taxon>
        <taxon>Magnoliopsida</taxon>
        <taxon>eudicotyledons</taxon>
        <taxon>Gunneridae</taxon>
        <taxon>Pentapetalae</taxon>
        <taxon>rosids</taxon>
        <taxon>fabids</taxon>
        <taxon>Rosales</taxon>
        <taxon>Cannabaceae</taxon>
        <taxon>Trema</taxon>
    </lineage>
</organism>
<proteinExistence type="predicted"/>
<sequence>MLYLGCDQRRDRENNVRSCWIPGKLCLSLEFSSSYLLYIFTVLRILFCGRLGSLTGVSSANSTIFGGGGGGGDGGIFGDGNFGDGGIDLCDSRAYNGETAKAVVEEEAAEVVGIETLAGWS</sequence>